<dbReference type="RefSeq" id="WP_190408829.1">
    <property type="nucleotide sequence ID" value="NZ_JACJRF010000044.1"/>
</dbReference>
<organism evidence="1 2">
    <name type="scientific">Anabaena subtropica FACHB-260</name>
    <dbReference type="NCBI Taxonomy" id="2692884"/>
    <lineage>
        <taxon>Bacteria</taxon>
        <taxon>Bacillati</taxon>
        <taxon>Cyanobacteriota</taxon>
        <taxon>Cyanophyceae</taxon>
        <taxon>Nostocales</taxon>
        <taxon>Nostocaceae</taxon>
        <taxon>Anabaena</taxon>
    </lineage>
</organism>
<sequence length="143" mass="16481">MANQRETNSYKNQVDELTEALATARKMQEDWLNYGINFIHIYVDDADGDWLETWGDEEIFTSSLLDKIKEFLVSDDIVALRLRRHLGDRSLFEIAVNLEECWQIYSADERLTAVKHLLADDKTSDIAIFDLANSLIQKLSAVL</sequence>
<proteinExistence type="predicted"/>
<evidence type="ECO:0000313" key="2">
    <source>
        <dbReference type="Proteomes" id="UP000607281"/>
    </source>
</evidence>
<comment type="caution">
    <text evidence="1">The sequence shown here is derived from an EMBL/GenBank/DDBJ whole genome shotgun (WGS) entry which is preliminary data.</text>
</comment>
<accession>A0ABR8CT84</accession>
<dbReference type="Proteomes" id="UP000607281">
    <property type="component" value="Unassembled WGS sequence"/>
</dbReference>
<keyword evidence="2" id="KW-1185">Reference proteome</keyword>
<evidence type="ECO:0000313" key="1">
    <source>
        <dbReference type="EMBL" id="MBD2346411.1"/>
    </source>
</evidence>
<reference evidence="1 2" key="1">
    <citation type="journal article" date="2020" name="ISME J.">
        <title>Comparative genomics reveals insights into cyanobacterial evolution and habitat adaptation.</title>
        <authorList>
            <person name="Chen M.Y."/>
            <person name="Teng W.K."/>
            <person name="Zhao L."/>
            <person name="Hu C.X."/>
            <person name="Zhou Y.K."/>
            <person name="Han B.P."/>
            <person name="Song L.R."/>
            <person name="Shu W.S."/>
        </authorList>
    </citation>
    <scope>NUCLEOTIDE SEQUENCE [LARGE SCALE GENOMIC DNA]</scope>
    <source>
        <strain evidence="1 2">FACHB-260</strain>
    </source>
</reference>
<protein>
    <submittedName>
        <fullName evidence="1">Uncharacterized protein</fullName>
    </submittedName>
</protein>
<name>A0ABR8CT84_9NOST</name>
<gene>
    <name evidence="1" type="ORF">H6G18_19990</name>
</gene>
<dbReference type="EMBL" id="JACJRF010000044">
    <property type="protein sequence ID" value="MBD2346411.1"/>
    <property type="molecule type" value="Genomic_DNA"/>
</dbReference>